<accession>A0A4Y8R8U9</accession>
<evidence type="ECO:0000313" key="9">
    <source>
        <dbReference type="EMBL" id="TFF17509.1"/>
    </source>
</evidence>
<keyword evidence="4" id="KW-0378">Hydrolase</keyword>
<dbReference type="EMBL" id="SOZH01000001">
    <property type="protein sequence ID" value="TFF17509.1"/>
    <property type="molecule type" value="Genomic_DNA"/>
</dbReference>
<dbReference type="InterPro" id="IPR001206">
    <property type="entry name" value="Diacylglycerol_kinase_cat_dom"/>
</dbReference>
<protein>
    <submittedName>
        <fullName evidence="9">Phosphatase PAP2 family protein</fullName>
    </submittedName>
</protein>
<keyword evidence="2" id="KW-1003">Cell membrane</keyword>
<proteinExistence type="predicted"/>
<dbReference type="GO" id="GO:0016787">
    <property type="term" value="F:hydrolase activity"/>
    <property type="evidence" value="ECO:0007669"/>
    <property type="project" value="UniProtKB-KW"/>
</dbReference>
<dbReference type="GO" id="GO:0005886">
    <property type="term" value="C:plasma membrane"/>
    <property type="evidence" value="ECO:0007669"/>
    <property type="project" value="UniProtKB-SubCell"/>
</dbReference>
<dbReference type="InterPro" id="IPR036938">
    <property type="entry name" value="PAP2/HPO_sf"/>
</dbReference>
<dbReference type="AlphaFoldDB" id="A0A4Y8R8U9"/>
<keyword evidence="5" id="KW-1133">Transmembrane helix</keyword>
<sequence length="554" mass="57925">MPRVTGIVKPHEALPGVARLDRAVNRWTNRRALGAAADTALSRLSTWADHSVLWAGAAVGIAATGRRGRDAALRGYGSLLVSSVLANVVGKTVFGGVRPSLDGLPLWRRVADPPTSPSFPSGHSASAAAFVTGVAIEWPTVGLALTPLAGAVLYSRLHTGSHWFSDVAAGAALGVGVALAGRVLVPGRAEQRPDVPAGPPADVPALDDGAGLFVVVNPAAGSGRLLKEDPLAAVRDGLPRADLHVLAEGDDLRRLYDDAVARGARALGISGGDGTVSTAAAAARAHDLPLAVLPGGTLNHFARAADLTSMRATIEAVRTGSGVTIDVADLEVDEVDGPPRTVLNTFSAGVYPELVTEREKHEHRLGKWPAAVLAAARVLRRAHRVRMEVDGHEGEYWSLFAGVNRYYPQSLAPVERHRLDDGVLDVRTAQAERRASRLRTFLEVAAGDTGTRVARRVPGVRGHLVVDATSVPALELRFPARGAVVGPDGEAVTADRAPDTDTEHGHPGSPPVVLAHDGETLSLDDVAPDEPVTVRLTMRRGALRLYAPSDPTAG</sequence>
<comment type="subcellular location">
    <subcellularLocation>
        <location evidence="1">Cell membrane</location>
        <topology evidence="1">Multi-pass membrane protein</topology>
    </subcellularLocation>
</comment>
<dbReference type="Gene3D" id="3.40.50.10330">
    <property type="entry name" value="Probable inorganic polyphosphate/atp-NAD kinase, domain 1"/>
    <property type="match status" value="1"/>
</dbReference>
<evidence type="ECO:0000256" key="6">
    <source>
        <dbReference type="ARBA" id="ARBA00023136"/>
    </source>
</evidence>
<comment type="caution">
    <text evidence="9">The sequence shown here is derived from an EMBL/GenBank/DDBJ whole genome shotgun (WGS) entry which is preliminary data.</text>
</comment>
<organism evidence="9 10">
    <name type="scientific">Cellulosimicrobium funkei</name>
    <dbReference type="NCBI Taxonomy" id="264251"/>
    <lineage>
        <taxon>Bacteria</taxon>
        <taxon>Bacillati</taxon>
        <taxon>Actinomycetota</taxon>
        <taxon>Actinomycetes</taxon>
        <taxon>Micrococcales</taxon>
        <taxon>Promicromonosporaceae</taxon>
        <taxon>Cellulosimicrobium</taxon>
    </lineage>
</organism>
<dbReference type="SMART" id="SM00014">
    <property type="entry name" value="acidPPc"/>
    <property type="match status" value="1"/>
</dbReference>
<evidence type="ECO:0000256" key="7">
    <source>
        <dbReference type="SAM" id="MobiDB-lite"/>
    </source>
</evidence>
<evidence type="ECO:0000259" key="8">
    <source>
        <dbReference type="PROSITE" id="PS50146"/>
    </source>
</evidence>
<dbReference type="InterPro" id="IPR017438">
    <property type="entry name" value="ATP-NAD_kinase_N"/>
</dbReference>
<dbReference type="CDD" id="cd01610">
    <property type="entry name" value="PAP2_like"/>
    <property type="match status" value="1"/>
</dbReference>
<dbReference type="PANTHER" id="PTHR14969:SF62">
    <property type="entry name" value="DECAPRENYLPHOSPHORYL-5-PHOSPHORIBOSE PHOSPHATASE RV3807C-RELATED"/>
    <property type="match status" value="1"/>
</dbReference>
<gene>
    <name evidence="9" type="ORF">E1O70_01635</name>
</gene>
<evidence type="ECO:0000256" key="2">
    <source>
        <dbReference type="ARBA" id="ARBA00022475"/>
    </source>
</evidence>
<feature type="compositionally biased region" description="Basic and acidic residues" evidence="7">
    <location>
        <begin position="496"/>
        <end position="506"/>
    </location>
</feature>
<dbReference type="PROSITE" id="PS50146">
    <property type="entry name" value="DAGK"/>
    <property type="match status" value="1"/>
</dbReference>
<dbReference type="GO" id="GO:0016301">
    <property type="term" value="F:kinase activity"/>
    <property type="evidence" value="ECO:0007669"/>
    <property type="project" value="InterPro"/>
</dbReference>
<dbReference type="GeneID" id="95683192"/>
<dbReference type="Pfam" id="PF01569">
    <property type="entry name" value="PAP2"/>
    <property type="match status" value="1"/>
</dbReference>
<dbReference type="Pfam" id="PF00781">
    <property type="entry name" value="DAGK_cat"/>
    <property type="match status" value="1"/>
</dbReference>
<dbReference type="RefSeq" id="WP_061267941.1">
    <property type="nucleotide sequence ID" value="NZ_SOZH01000001.1"/>
</dbReference>
<feature type="domain" description="DAGKc" evidence="8">
    <location>
        <begin position="207"/>
        <end position="334"/>
    </location>
</feature>
<evidence type="ECO:0000256" key="3">
    <source>
        <dbReference type="ARBA" id="ARBA00022692"/>
    </source>
</evidence>
<dbReference type="Gene3D" id="2.60.200.40">
    <property type="match status" value="1"/>
</dbReference>
<dbReference type="InterPro" id="IPR000326">
    <property type="entry name" value="PAP2/HPO"/>
</dbReference>
<keyword evidence="10" id="KW-1185">Reference proteome</keyword>
<evidence type="ECO:0000256" key="1">
    <source>
        <dbReference type="ARBA" id="ARBA00004651"/>
    </source>
</evidence>
<evidence type="ECO:0000313" key="10">
    <source>
        <dbReference type="Proteomes" id="UP000298003"/>
    </source>
</evidence>
<evidence type="ECO:0000256" key="5">
    <source>
        <dbReference type="ARBA" id="ARBA00022989"/>
    </source>
</evidence>
<feature type="region of interest" description="Disordered" evidence="7">
    <location>
        <begin position="485"/>
        <end position="511"/>
    </location>
</feature>
<keyword evidence="6" id="KW-0472">Membrane</keyword>
<reference evidence="9 10" key="1">
    <citation type="submission" date="2019-03" db="EMBL/GenBank/DDBJ databases">
        <title>Cellulosimicrobium funkei JCM14302 Assembly.</title>
        <authorList>
            <person name="Dou T."/>
        </authorList>
    </citation>
    <scope>NUCLEOTIDE SEQUENCE [LARGE SCALE GENOMIC DNA]</scope>
    <source>
        <strain evidence="9 10">JCM 14302</strain>
    </source>
</reference>
<dbReference type="SMART" id="SM00046">
    <property type="entry name" value="DAGKc"/>
    <property type="match status" value="1"/>
</dbReference>
<dbReference type="PANTHER" id="PTHR14969">
    <property type="entry name" value="SPHINGOSINE-1-PHOSPHATE PHOSPHOHYDROLASE"/>
    <property type="match status" value="1"/>
</dbReference>
<name>A0A4Y8R8U9_9MICO</name>
<dbReference type="SUPFAM" id="SSF111331">
    <property type="entry name" value="NAD kinase/diacylglycerol kinase-like"/>
    <property type="match status" value="1"/>
</dbReference>
<keyword evidence="3" id="KW-0812">Transmembrane</keyword>
<evidence type="ECO:0000256" key="4">
    <source>
        <dbReference type="ARBA" id="ARBA00022801"/>
    </source>
</evidence>
<dbReference type="Proteomes" id="UP000298003">
    <property type="component" value="Unassembled WGS sequence"/>
</dbReference>
<dbReference type="InterPro" id="IPR016064">
    <property type="entry name" value="NAD/diacylglycerol_kinase_sf"/>
</dbReference>
<dbReference type="SUPFAM" id="SSF48317">
    <property type="entry name" value="Acid phosphatase/Vanadium-dependent haloperoxidase"/>
    <property type="match status" value="1"/>
</dbReference>
<dbReference type="Gene3D" id="1.20.144.10">
    <property type="entry name" value="Phosphatidic acid phosphatase type 2/haloperoxidase"/>
    <property type="match status" value="1"/>
</dbReference>